<dbReference type="eggNOG" id="KOG0937">
    <property type="taxonomic scope" value="Eukaryota"/>
</dbReference>
<organism evidence="7">
    <name type="scientific">Guillardia theta (strain CCMP2712)</name>
    <name type="common">Cryptophyte</name>
    <dbReference type="NCBI Taxonomy" id="905079"/>
    <lineage>
        <taxon>Eukaryota</taxon>
        <taxon>Cryptophyceae</taxon>
        <taxon>Pyrenomonadales</taxon>
        <taxon>Geminigeraceae</taxon>
        <taxon>Guillardia</taxon>
    </lineage>
</organism>
<dbReference type="InterPro" id="IPR001392">
    <property type="entry name" value="Clathrin_mu"/>
</dbReference>
<keyword evidence="9" id="KW-1185">Reference proteome</keyword>
<protein>
    <submittedName>
        <fullName evidence="7">Adaptor protein complex 4 subunit MU</fullName>
    </submittedName>
</protein>
<evidence type="ECO:0000256" key="5">
    <source>
        <dbReference type="PIRNR" id="PIRNR005992"/>
    </source>
</evidence>
<reference evidence="8" key="3">
    <citation type="submission" date="2016-03" db="UniProtKB">
        <authorList>
            <consortium name="EnsemblProtists"/>
        </authorList>
    </citation>
    <scope>IDENTIFICATION</scope>
</reference>
<comment type="subcellular location">
    <subcellularLocation>
        <location evidence="1">Endomembrane system</location>
    </subcellularLocation>
</comment>
<accession>L1IEV5</accession>
<sequence length="406" mass="44516">MYFVFTTTKNIQSSILIELLQRLSRVFKDYCGVLTEESVRRNFLLLYELLDEVFDRGYPQGMSTELLKAYIYNEPVAVHAPSSGGVSSKLNKLSDALAEKVNLGERKTMTSAAANKPITVGTSDRKDNTIFVDVIEKLTVVSDRNARITHHYINGAIVLKSFLTGSPEMKLSLNEDISITSLGIVGGGGAGGAGGGIPSLTLDDVNFHECVRWTEGSKRAEFNFFAPDGEFTLLTYRIKSAFLPPVTLQPFLEPQGPNGLDYVIRVRSEFPPDRTATNVTLHFALPSWATSVSVETAGAPLPDGKSLPSGRAELDRKNHVVTWVIPKMPGGAEAIVRAKIVLPSHTKASSCDLSEFGAVKVHFELPMYVLSGLQIKQLEFLQGGSKSPNKWIRYVSQALSYVGRWT</sequence>
<dbReference type="HOGENOM" id="CLU_026996_0_0_1"/>
<dbReference type="SUPFAM" id="SSF49447">
    <property type="entry name" value="Second domain of Mu2 adaptin subunit (ap50) of ap2 adaptor"/>
    <property type="match status" value="1"/>
</dbReference>
<evidence type="ECO:0000256" key="4">
    <source>
        <dbReference type="ARBA" id="ARBA00023136"/>
    </source>
</evidence>
<dbReference type="Gene3D" id="2.60.40.1170">
    <property type="entry name" value="Mu homology domain, subdomain B"/>
    <property type="match status" value="2"/>
</dbReference>
<proteinExistence type="inferred from homology"/>
<feature type="domain" description="MHD" evidence="6">
    <location>
        <begin position="127"/>
        <end position="404"/>
    </location>
</feature>
<name>L1IEV5_GUITC</name>
<dbReference type="EnsemblProtists" id="EKX34627">
    <property type="protein sequence ID" value="EKX34627"/>
    <property type="gene ID" value="GUITHDRAFT_147051"/>
</dbReference>
<dbReference type="OMA" id="DYGYIQN"/>
<dbReference type="Gene3D" id="3.30.450.60">
    <property type="match status" value="1"/>
</dbReference>
<evidence type="ECO:0000259" key="6">
    <source>
        <dbReference type="PROSITE" id="PS51072"/>
    </source>
</evidence>
<gene>
    <name evidence="7" type="primary">AP4M</name>
    <name evidence="7" type="ORF">GUITHDRAFT_147051</name>
</gene>
<dbReference type="Pfam" id="PF00928">
    <property type="entry name" value="Adap_comp_sub"/>
    <property type="match status" value="1"/>
</dbReference>
<evidence type="ECO:0000256" key="1">
    <source>
        <dbReference type="ARBA" id="ARBA00004308"/>
    </source>
</evidence>
<dbReference type="RefSeq" id="XP_005821607.1">
    <property type="nucleotide sequence ID" value="XM_005821550.1"/>
</dbReference>
<reference evidence="9" key="2">
    <citation type="submission" date="2012-11" db="EMBL/GenBank/DDBJ databases">
        <authorList>
            <person name="Kuo A."/>
            <person name="Curtis B.A."/>
            <person name="Tanifuji G."/>
            <person name="Burki F."/>
            <person name="Gruber A."/>
            <person name="Irimia M."/>
            <person name="Maruyama S."/>
            <person name="Arias M.C."/>
            <person name="Ball S.G."/>
            <person name="Gile G.H."/>
            <person name="Hirakawa Y."/>
            <person name="Hopkins J.F."/>
            <person name="Rensing S.A."/>
            <person name="Schmutz J."/>
            <person name="Symeonidi A."/>
            <person name="Elias M."/>
            <person name="Eveleigh R.J."/>
            <person name="Herman E.K."/>
            <person name="Klute M.J."/>
            <person name="Nakayama T."/>
            <person name="Obornik M."/>
            <person name="Reyes-Prieto A."/>
            <person name="Armbrust E.V."/>
            <person name="Aves S.J."/>
            <person name="Beiko R.G."/>
            <person name="Coutinho P."/>
            <person name="Dacks J.B."/>
            <person name="Durnford D.G."/>
            <person name="Fast N.M."/>
            <person name="Green B.R."/>
            <person name="Grisdale C."/>
            <person name="Hempe F."/>
            <person name="Henrissat B."/>
            <person name="Hoppner M.P."/>
            <person name="Ishida K.-I."/>
            <person name="Kim E."/>
            <person name="Koreny L."/>
            <person name="Kroth P.G."/>
            <person name="Liu Y."/>
            <person name="Malik S.-B."/>
            <person name="Maier U.G."/>
            <person name="McRose D."/>
            <person name="Mock T."/>
            <person name="Neilson J.A."/>
            <person name="Onodera N.T."/>
            <person name="Poole A.M."/>
            <person name="Pritham E.J."/>
            <person name="Richards T.A."/>
            <person name="Rocap G."/>
            <person name="Roy S.W."/>
            <person name="Sarai C."/>
            <person name="Schaack S."/>
            <person name="Shirato S."/>
            <person name="Slamovits C.H."/>
            <person name="Spencer D.F."/>
            <person name="Suzuki S."/>
            <person name="Worden A.Z."/>
            <person name="Zauner S."/>
            <person name="Barry K."/>
            <person name="Bell C."/>
            <person name="Bharti A.K."/>
            <person name="Crow J.A."/>
            <person name="Grimwood J."/>
            <person name="Kramer R."/>
            <person name="Lindquist E."/>
            <person name="Lucas S."/>
            <person name="Salamov A."/>
            <person name="McFadden G.I."/>
            <person name="Lane C.E."/>
            <person name="Keeling P.J."/>
            <person name="Gray M.W."/>
            <person name="Grigoriev I.V."/>
            <person name="Archibald J.M."/>
        </authorList>
    </citation>
    <scope>NUCLEOTIDE SEQUENCE</scope>
    <source>
        <strain evidence="9">CCMP2712</strain>
    </source>
</reference>
<dbReference type="PANTHER" id="PTHR10529">
    <property type="entry name" value="AP COMPLEX SUBUNIT MU"/>
    <property type="match status" value="1"/>
</dbReference>
<dbReference type="PRINTS" id="PR00314">
    <property type="entry name" value="CLATHRINADPT"/>
</dbReference>
<dbReference type="GeneID" id="17291367"/>
<dbReference type="STRING" id="905079.L1IEV5"/>
<dbReference type="KEGG" id="gtt:GUITHDRAFT_147051"/>
<keyword evidence="4" id="KW-0472">Membrane</keyword>
<dbReference type="AlphaFoldDB" id="L1IEV5"/>
<evidence type="ECO:0000256" key="2">
    <source>
        <dbReference type="ARBA" id="ARBA00022448"/>
    </source>
</evidence>
<dbReference type="PROSITE" id="PS51072">
    <property type="entry name" value="MHD"/>
    <property type="match status" value="1"/>
</dbReference>
<dbReference type="InterPro" id="IPR011012">
    <property type="entry name" value="Longin-like_dom_sf"/>
</dbReference>
<dbReference type="GO" id="GO:0016192">
    <property type="term" value="P:vesicle-mediated transport"/>
    <property type="evidence" value="ECO:0007669"/>
    <property type="project" value="InterPro"/>
</dbReference>
<dbReference type="GO" id="GO:0012505">
    <property type="term" value="C:endomembrane system"/>
    <property type="evidence" value="ECO:0007669"/>
    <property type="project" value="UniProtKB-SubCell"/>
</dbReference>
<dbReference type="PaxDb" id="55529-EKX34627"/>
<dbReference type="SUPFAM" id="SSF64356">
    <property type="entry name" value="SNARE-like"/>
    <property type="match status" value="1"/>
</dbReference>
<keyword evidence="3 5" id="KW-0653">Protein transport</keyword>
<dbReference type="InterPro" id="IPR050431">
    <property type="entry name" value="Adaptor_comp_med_subunit"/>
</dbReference>
<dbReference type="PIRSF" id="PIRSF005992">
    <property type="entry name" value="Clathrin_mu"/>
    <property type="match status" value="1"/>
</dbReference>
<keyword evidence="2 5" id="KW-0813">Transport</keyword>
<evidence type="ECO:0000313" key="9">
    <source>
        <dbReference type="Proteomes" id="UP000011087"/>
    </source>
</evidence>
<evidence type="ECO:0000256" key="3">
    <source>
        <dbReference type="ARBA" id="ARBA00022927"/>
    </source>
</evidence>
<dbReference type="EMBL" id="JH993105">
    <property type="protein sequence ID" value="EKX34627.1"/>
    <property type="molecule type" value="Genomic_DNA"/>
</dbReference>
<reference evidence="7 9" key="1">
    <citation type="journal article" date="2012" name="Nature">
        <title>Algal genomes reveal evolutionary mosaicism and the fate of nucleomorphs.</title>
        <authorList>
            <consortium name="DOE Joint Genome Institute"/>
            <person name="Curtis B.A."/>
            <person name="Tanifuji G."/>
            <person name="Burki F."/>
            <person name="Gruber A."/>
            <person name="Irimia M."/>
            <person name="Maruyama S."/>
            <person name="Arias M.C."/>
            <person name="Ball S.G."/>
            <person name="Gile G.H."/>
            <person name="Hirakawa Y."/>
            <person name="Hopkins J.F."/>
            <person name="Kuo A."/>
            <person name="Rensing S.A."/>
            <person name="Schmutz J."/>
            <person name="Symeonidi A."/>
            <person name="Elias M."/>
            <person name="Eveleigh R.J."/>
            <person name="Herman E.K."/>
            <person name="Klute M.J."/>
            <person name="Nakayama T."/>
            <person name="Obornik M."/>
            <person name="Reyes-Prieto A."/>
            <person name="Armbrust E.V."/>
            <person name="Aves S.J."/>
            <person name="Beiko R.G."/>
            <person name="Coutinho P."/>
            <person name="Dacks J.B."/>
            <person name="Durnford D.G."/>
            <person name="Fast N.M."/>
            <person name="Green B.R."/>
            <person name="Grisdale C.J."/>
            <person name="Hempel F."/>
            <person name="Henrissat B."/>
            <person name="Hoppner M.P."/>
            <person name="Ishida K."/>
            <person name="Kim E."/>
            <person name="Koreny L."/>
            <person name="Kroth P.G."/>
            <person name="Liu Y."/>
            <person name="Malik S.B."/>
            <person name="Maier U.G."/>
            <person name="McRose D."/>
            <person name="Mock T."/>
            <person name="Neilson J.A."/>
            <person name="Onodera N.T."/>
            <person name="Poole A.M."/>
            <person name="Pritham E.J."/>
            <person name="Richards T.A."/>
            <person name="Rocap G."/>
            <person name="Roy S.W."/>
            <person name="Sarai C."/>
            <person name="Schaack S."/>
            <person name="Shirato S."/>
            <person name="Slamovits C.H."/>
            <person name="Spencer D.F."/>
            <person name="Suzuki S."/>
            <person name="Worden A.Z."/>
            <person name="Zauner S."/>
            <person name="Barry K."/>
            <person name="Bell C."/>
            <person name="Bharti A.K."/>
            <person name="Crow J.A."/>
            <person name="Grimwood J."/>
            <person name="Kramer R."/>
            <person name="Lindquist E."/>
            <person name="Lucas S."/>
            <person name="Salamov A."/>
            <person name="McFadden G.I."/>
            <person name="Lane C.E."/>
            <person name="Keeling P.J."/>
            <person name="Gray M.W."/>
            <person name="Grigoriev I.V."/>
            <person name="Archibald J.M."/>
        </authorList>
    </citation>
    <scope>NUCLEOTIDE SEQUENCE</scope>
    <source>
        <strain evidence="7 9">CCMP2712</strain>
    </source>
</reference>
<dbReference type="GO" id="GO:0030131">
    <property type="term" value="C:clathrin adaptor complex"/>
    <property type="evidence" value="ECO:0007669"/>
    <property type="project" value="UniProtKB-UniRule"/>
</dbReference>
<dbReference type="GO" id="GO:0006886">
    <property type="term" value="P:intracellular protein transport"/>
    <property type="evidence" value="ECO:0007669"/>
    <property type="project" value="UniProtKB-UniRule"/>
</dbReference>
<dbReference type="Proteomes" id="UP000011087">
    <property type="component" value="Unassembled WGS sequence"/>
</dbReference>
<comment type="similarity">
    <text evidence="5">Belongs to the adaptor complexes medium subunit family.</text>
</comment>
<dbReference type="InterPro" id="IPR036168">
    <property type="entry name" value="AP2_Mu_C_sf"/>
</dbReference>
<dbReference type="InterPro" id="IPR028565">
    <property type="entry name" value="MHD"/>
</dbReference>
<evidence type="ECO:0000313" key="8">
    <source>
        <dbReference type="EnsemblProtists" id="EKX34627"/>
    </source>
</evidence>
<evidence type="ECO:0000313" key="7">
    <source>
        <dbReference type="EMBL" id="EKX34627.1"/>
    </source>
</evidence>
<dbReference type="OrthoDB" id="10259133at2759"/>